<evidence type="ECO:0000313" key="4">
    <source>
        <dbReference type="EMBL" id="MDJ1171827.1"/>
    </source>
</evidence>
<gene>
    <name evidence="4" type="ORF">PMG71_20570</name>
</gene>
<organism evidence="4 5">
    <name type="scientific">Roseofilum acuticapitatum BLCC-M154</name>
    <dbReference type="NCBI Taxonomy" id="3022444"/>
    <lineage>
        <taxon>Bacteria</taxon>
        <taxon>Bacillati</taxon>
        <taxon>Cyanobacteriota</taxon>
        <taxon>Cyanophyceae</taxon>
        <taxon>Desertifilales</taxon>
        <taxon>Desertifilaceae</taxon>
        <taxon>Roseofilum</taxon>
        <taxon>Roseofilum acuticapitatum</taxon>
    </lineage>
</organism>
<dbReference type="EMBL" id="JAQOSP010000130">
    <property type="protein sequence ID" value="MDJ1171827.1"/>
    <property type="molecule type" value="Genomic_DNA"/>
</dbReference>
<evidence type="ECO:0000256" key="2">
    <source>
        <dbReference type="SAM" id="MobiDB-lite"/>
    </source>
</evidence>
<accession>A0ABT7AY53</accession>
<dbReference type="Gene3D" id="3.40.50.450">
    <property type="match status" value="1"/>
</dbReference>
<dbReference type="PANTHER" id="PTHR43022">
    <property type="entry name" value="PROTEIN SMF"/>
    <property type="match status" value="1"/>
</dbReference>
<protein>
    <submittedName>
        <fullName evidence="4">DNA-processing protein DprA</fullName>
    </submittedName>
</protein>
<proteinExistence type="inferred from homology"/>
<dbReference type="Pfam" id="PF02481">
    <property type="entry name" value="DNA_processg_A"/>
    <property type="match status" value="1"/>
</dbReference>
<comment type="caution">
    <text evidence="4">The sequence shown here is derived from an EMBL/GenBank/DDBJ whole genome shotgun (WGS) entry which is preliminary data.</text>
</comment>
<dbReference type="Proteomes" id="UP001235303">
    <property type="component" value="Unassembled WGS sequence"/>
</dbReference>
<evidence type="ECO:0000256" key="1">
    <source>
        <dbReference type="ARBA" id="ARBA00006525"/>
    </source>
</evidence>
<dbReference type="SUPFAM" id="SSF102405">
    <property type="entry name" value="MCP/YpsA-like"/>
    <property type="match status" value="1"/>
</dbReference>
<dbReference type="RefSeq" id="WP_283755581.1">
    <property type="nucleotide sequence ID" value="NZ_JAQOSP010000130.1"/>
</dbReference>
<dbReference type="PANTHER" id="PTHR43022:SF1">
    <property type="entry name" value="PROTEIN SMF"/>
    <property type="match status" value="1"/>
</dbReference>
<sequence>MDNHLLSLDTQAILLLCASFGEDRLSFPQPLKLSEYNTLVAWLKENQMRPGSLLTSSGQDKLHNASLHKLDNSRIKTLLERGFLLSLSVEKWTQQGLWIVGRGDPNYPVRLKERLKQKAPPILYGVGKQELLEKGGLAIVGSRNISQEEINYTRQVTQICANQNLQVISGGARGIDQTSMLGTLEASGTVVGVLADSLIKTALNKKYRTAIAEERLTLISAYDPDAGFHIGNAMGRNKYIYSLADYALVVTSDYEKGGTWAGAKEALEKIKDVPVFVKVENSVSEGNQQLMHQGAKGFPALSCSALSQSLREELERLSGETATEELKLVSHPIEEDEDQEKESILHPSQLRNDVTQERVSKPKDIYEAVLPFILEALAQPLDLKSLVERLQVRQGQLQDWLKRAEEEGKVTKTKKPVRYVANLEESQLSLLSESESIDIPL</sequence>
<reference evidence="4 5" key="1">
    <citation type="submission" date="2023-01" db="EMBL/GenBank/DDBJ databases">
        <title>Novel diversity within Roseofilum (Cyanobacteria; Desertifilaceae) from marine benthic mats with descriptions of four novel species.</title>
        <authorList>
            <person name="Wang Y."/>
            <person name="Berthold D.E."/>
            <person name="Hu J."/>
            <person name="Lefler F.W."/>
            <person name="Laughinghouse H.D. IV."/>
        </authorList>
    </citation>
    <scope>NUCLEOTIDE SEQUENCE [LARGE SCALE GENOMIC DNA]</scope>
    <source>
        <strain evidence="4 5">BLCC-M154</strain>
    </source>
</reference>
<keyword evidence="5" id="KW-1185">Reference proteome</keyword>
<name>A0ABT7AY53_9CYAN</name>
<feature type="region of interest" description="Disordered" evidence="2">
    <location>
        <begin position="321"/>
        <end position="343"/>
    </location>
</feature>
<dbReference type="InterPro" id="IPR057666">
    <property type="entry name" value="DrpA_SLOG"/>
</dbReference>
<feature type="domain" description="Smf/DprA SLOG" evidence="3">
    <location>
        <begin position="100"/>
        <end position="297"/>
    </location>
</feature>
<comment type="similarity">
    <text evidence="1">Belongs to the DprA/Smf family.</text>
</comment>
<evidence type="ECO:0000313" key="5">
    <source>
        <dbReference type="Proteomes" id="UP001235303"/>
    </source>
</evidence>
<dbReference type="InterPro" id="IPR003488">
    <property type="entry name" value="DprA"/>
</dbReference>
<evidence type="ECO:0000259" key="3">
    <source>
        <dbReference type="Pfam" id="PF02481"/>
    </source>
</evidence>